<dbReference type="PROSITE" id="PS51318">
    <property type="entry name" value="TAT"/>
    <property type="match status" value="1"/>
</dbReference>
<gene>
    <name evidence="7" type="ORF">FHS76_003148</name>
</gene>
<dbReference type="InterPro" id="IPR002491">
    <property type="entry name" value="ABC_transptr_periplasmic_BD"/>
</dbReference>
<keyword evidence="4" id="KW-0408">Iron</keyword>
<evidence type="ECO:0000256" key="5">
    <source>
        <dbReference type="ARBA" id="ARBA00022729"/>
    </source>
</evidence>
<comment type="subcellular location">
    <subcellularLocation>
        <location evidence="1">Cell envelope</location>
    </subcellularLocation>
</comment>
<dbReference type="PROSITE" id="PS50983">
    <property type="entry name" value="FE_B12_PBP"/>
    <property type="match status" value="1"/>
</dbReference>
<dbReference type="PANTHER" id="PTHR30532:SF1">
    <property type="entry name" value="IRON(3+)-HYDROXAMATE-BINDING PROTEIN FHUD"/>
    <property type="match status" value="1"/>
</dbReference>
<keyword evidence="3" id="KW-0813">Transport</keyword>
<dbReference type="RefSeq" id="WP_235992691.1">
    <property type="nucleotide sequence ID" value="NZ_JACIJG010000012.1"/>
</dbReference>
<dbReference type="PANTHER" id="PTHR30532">
    <property type="entry name" value="IRON III DICITRATE-BINDING PERIPLASMIC PROTEIN"/>
    <property type="match status" value="1"/>
</dbReference>
<dbReference type="GO" id="GO:0030288">
    <property type="term" value="C:outer membrane-bounded periplasmic space"/>
    <property type="evidence" value="ECO:0007669"/>
    <property type="project" value="TreeGrafter"/>
</dbReference>
<keyword evidence="5" id="KW-0732">Signal</keyword>
<organism evidence="7 8">
    <name type="scientific">Brucella daejeonensis</name>
    <dbReference type="NCBI Taxonomy" id="659015"/>
    <lineage>
        <taxon>Bacteria</taxon>
        <taxon>Pseudomonadati</taxon>
        <taxon>Pseudomonadota</taxon>
        <taxon>Alphaproteobacteria</taxon>
        <taxon>Hyphomicrobiales</taxon>
        <taxon>Brucellaceae</taxon>
        <taxon>Brucella/Ochrobactrum group</taxon>
        <taxon>Brucella</taxon>
    </lineage>
</organism>
<dbReference type="SUPFAM" id="SSF53807">
    <property type="entry name" value="Helical backbone' metal receptor"/>
    <property type="match status" value="1"/>
</dbReference>
<sequence length="291" mass="31717">MLTRRSLLRFAGMAALAPVGWPARAAARRFAVIDWAMLETALAIGAVPAAATELVQYRKLGLEPHVPGSVSDLGLRGAPNLELLHIIAPDLIVSSNFYEYQRPSFERIAPVFAPPVHMAGKPPYALLEDATLKLGEQLGLEDNARALVVASAVEIEAASRQFASLERRKAFIISLGDARHLRAFGKDSLFGNVLERVGLENAWDAATSYSAAAPVGLEELARAPDASVIVIGPTDRETLQRLPENALWNALPAVQENRIHFLPPIDHFGGLPAARHFLRRLRAIWRGNSHE</sequence>
<evidence type="ECO:0000259" key="6">
    <source>
        <dbReference type="PROSITE" id="PS50983"/>
    </source>
</evidence>
<dbReference type="InterPro" id="IPR006311">
    <property type="entry name" value="TAT_signal"/>
</dbReference>
<feature type="domain" description="Fe/B12 periplasmic-binding" evidence="6">
    <location>
        <begin position="29"/>
        <end position="289"/>
    </location>
</feature>
<dbReference type="GO" id="GO:1901678">
    <property type="term" value="P:iron coordination entity transport"/>
    <property type="evidence" value="ECO:0007669"/>
    <property type="project" value="UniProtKB-ARBA"/>
</dbReference>
<accession>A0A7W9AZ30</accession>
<name>A0A7W9AZ30_9HYPH</name>
<dbReference type="AlphaFoldDB" id="A0A7W9AZ30"/>
<dbReference type="Pfam" id="PF01497">
    <property type="entry name" value="Peripla_BP_2"/>
    <property type="match status" value="1"/>
</dbReference>
<evidence type="ECO:0000313" key="7">
    <source>
        <dbReference type="EMBL" id="MBB5703248.1"/>
    </source>
</evidence>
<dbReference type="CDD" id="cd01146">
    <property type="entry name" value="FhuD"/>
    <property type="match status" value="1"/>
</dbReference>
<dbReference type="Proteomes" id="UP000555546">
    <property type="component" value="Unassembled WGS sequence"/>
</dbReference>
<evidence type="ECO:0000256" key="3">
    <source>
        <dbReference type="ARBA" id="ARBA00022448"/>
    </source>
</evidence>
<keyword evidence="4" id="KW-0410">Iron transport</keyword>
<keyword evidence="8" id="KW-1185">Reference proteome</keyword>
<keyword evidence="4" id="KW-0406">Ion transport</keyword>
<dbReference type="InterPro" id="IPR051313">
    <property type="entry name" value="Bact_iron-sidero_bind"/>
</dbReference>
<comment type="caution">
    <text evidence="7">The sequence shown here is derived from an EMBL/GenBank/DDBJ whole genome shotgun (WGS) entry which is preliminary data.</text>
</comment>
<evidence type="ECO:0000313" key="8">
    <source>
        <dbReference type="Proteomes" id="UP000555546"/>
    </source>
</evidence>
<dbReference type="Gene3D" id="3.40.50.1980">
    <property type="entry name" value="Nitrogenase molybdenum iron protein domain"/>
    <property type="match status" value="2"/>
</dbReference>
<proteinExistence type="inferred from homology"/>
<dbReference type="EMBL" id="JACIJG010000012">
    <property type="protein sequence ID" value="MBB5703248.1"/>
    <property type="molecule type" value="Genomic_DNA"/>
</dbReference>
<dbReference type="PRINTS" id="PR01715">
    <property type="entry name" value="FERRIBNDNGPP"/>
</dbReference>
<protein>
    <submittedName>
        <fullName evidence="7">Iron complex transport system substrate-binding protein</fullName>
    </submittedName>
</protein>
<reference evidence="7 8" key="1">
    <citation type="submission" date="2020-08" db="EMBL/GenBank/DDBJ databases">
        <title>Genomic Encyclopedia of Type Strains, Phase IV (KMG-IV): sequencing the most valuable type-strain genomes for metagenomic binning, comparative biology and taxonomic classification.</title>
        <authorList>
            <person name="Goeker M."/>
        </authorList>
    </citation>
    <scope>NUCLEOTIDE SEQUENCE [LARGE SCALE GENOMIC DNA]</scope>
    <source>
        <strain evidence="7 8">DSM 26944</strain>
    </source>
</reference>
<evidence type="ECO:0000256" key="1">
    <source>
        <dbReference type="ARBA" id="ARBA00004196"/>
    </source>
</evidence>
<evidence type="ECO:0000256" key="4">
    <source>
        <dbReference type="ARBA" id="ARBA00022496"/>
    </source>
</evidence>
<evidence type="ECO:0000256" key="2">
    <source>
        <dbReference type="ARBA" id="ARBA00008814"/>
    </source>
</evidence>
<comment type="similarity">
    <text evidence="2">Belongs to the bacterial solute-binding protein 8 family.</text>
</comment>